<dbReference type="AlphaFoldDB" id="A0A839RJV9"/>
<sequence>MKSIVRAGAVSALLASSMFMTVPMANADPLELSATLSIGSMEMISNLPYYGYYGYYPYYWGYGNVPGLAITEGADVANNAISAIPNIIGNVLPW</sequence>
<reference evidence="2 3" key="1">
    <citation type="submission" date="2020-08" db="EMBL/GenBank/DDBJ databases">
        <title>Sequencing the genomes of 1000 actinobacteria strains.</title>
        <authorList>
            <person name="Klenk H.-P."/>
        </authorList>
    </citation>
    <scope>NUCLEOTIDE SEQUENCE [LARGE SCALE GENOMIC DNA]</scope>
    <source>
        <strain evidence="2 3">DSM 45258</strain>
    </source>
</reference>
<organism evidence="2 3">
    <name type="scientific">Hoyosella altamirensis</name>
    <dbReference type="NCBI Taxonomy" id="616997"/>
    <lineage>
        <taxon>Bacteria</taxon>
        <taxon>Bacillati</taxon>
        <taxon>Actinomycetota</taxon>
        <taxon>Actinomycetes</taxon>
        <taxon>Mycobacteriales</taxon>
        <taxon>Hoyosellaceae</taxon>
        <taxon>Hoyosella</taxon>
    </lineage>
</organism>
<proteinExistence type="predicted"/>
<dbReference type="RefSeq" id="WP_064441734.1">
    <property type="nucleotide sequence ID" value="NZ_BDDI01000015.1"/>
</dbReference>
<keyword evidence="1" id="KW-0732">Signal</keyword>
<protein>
    <submittedName>
        <fullName evidence="2">Uncharacterized protein</fullName>
    </submittedName>
</protein>
<comment type="caution">
    <text evidence="2">The sequence shown here is derived from an EMBL/GenBank/DDBJ whole genome shotgun (WGS) entry which is preliminary data.</text>
</comment>
<accession>A0A839RJV9</accession>
<evidence type="ECO:0000256" key="1">
    <source>
        <dbReference type="SAM" id="SignalP"/>
    </source>
</evidence>
<feature type="chain" id="PRO_5032929447" evidence="1">
    <location>
        <begin position="28"/>
        <end position="94"/>
    </location>
</feature>
<dbReference type="EMBL" id="JACHWS010000001">
    <property type="protein sequence ID" value="MBB3036589.1"/>
    <property type="molecule type" value="Genomic_DNA"/>
</dbReference>
<name>A0A839RJV9_9ACTN</name>
<feature type="signal peptide" evidence="1">
    <location>
        <begin position="1"/>
        <end position="27"/>
    </location>
</feature>
<dbReference type="Proteomes" id="UP000567922">
    <property type="component" value="Unassembled WGS sequence"/>
</dbReference>
<evidence type="ECO:0000313" key="3">
    <source>
        <dbReference type="Proteomes" id="UP000567922"/>
    </source>
</evidence>
<gene>
    <name evidence="2" type="ORF">FHU29_001023</name>
</gene>
<evidence type="ECO:0000313" key="2">
    <source>
        <dbReference type="EMBL" id="MBB3036589.1"/>
    </source>
</evidence>
<keyword evidence="3" id="KW-1185">Reference proteome</keyword>